<proteinExistence type="predicted"/>
<comment type="caution">
    <text evidence="3">The sequence shown here is derived from an EMBL/GenBank/DDBJ whole genome shotgun (WGS) entry which is preliminary data.</text>
</comment>
<feature type="domain" description="ChrB N-terminal" evidence="2">
    <location>
        <begin position="18"/>
        <end position="98"/>
    </location>
</feature>
<name>A0A561SJ51_9PSEU</name>
<gene>
    <name evidence="3" type="ORF">FHX44_11741</name>
</gene>
<dbReference type="AlphaFoldDB" id="A0A561SJ51"/>
<dbReference type="InterPro" id="IPR046858">
    <property type="entry name" value="ChrB_N"/>
</dbReference>
<sequence>MQWVLLNYRMPREPSTPRIAVWRRLKSLGVAQLGDGLVALPADARTREHLEWVAEDVEQAGGSAMLWTAEPESVTHERRIAAEMAAARAQEYRQLCEQAASADAGLRRLRAELRRIERRDYFPPPEREMARAAVQAVDDPAARERA</sequence>
<accession>A0A561SJ51</accession>
<keyword evidence="4" id="KW-1185">Reference proteome</keyword>
<evidence type="ECO:0000313" key="4">
    <source>
        <dbReference type="Proteomes" id="UP000321261"/>
    </source>
</evidence>
<dbReference type="EMBL" id="VIWU01000001">
    <property type="protein sequence ID" value="TWF74859.1"/>
    <property type="molecule type" value="Genomic_DNA"/>
</dbReference>
<evidence type="ECO:0000256" key="1">
    <source>
        <dbReference type="SAM" id="MobiDB-lite"/>
    </source>
</evidence>
<reference evidence="3 4" key="1">
    <citation type="submission" date="2019-06" db="EMBL/GenBank/DDBJ databases">
        <title>Sequencing the genomes of 1000 actinobacteria strains.</title>
        <authorList>
            <person name="Klenk H.-P."/>
        </authorList>
    </citation>
    <scope>NUCLEOTIDE SEQUENCE [LARGE SCALE GENOMIC DNA]</scope>
    <source>
        <strain evidence="3 4">DSM 45671</strain>
    </source>
</reference>
<dbReference type="Pfam" id="PF20229">
    <property type="entry name" value="ChrB_N"/>
    <property type="match status" value="1"/>
</dbReference>
<dbReference type="Proteomes" id="UP000321261">
    <property type="component" value="Unassembled WGS sequence"/>
</dbReference>
<feature type="region of interest" description="Disordered" evidence="1">
    <location>
        <begin position="127"/>
        <end position="146"/>
    </location>
</feature>
<evidence type="ECO:0000313" key="3">
    <source>
        <dbReference type="EMBL" id="TWF74859.1"/>
    </source>
</evidence>
<protein>
    <recommendedName>
        <fullName evidence="2">ChrB N-terminal domain-containing protein</fullName>
    </recommendedName>
</protein>
<evidence type="ECO:0000259" key="2">
    <source>
        <dbReference type="Pfam" id="PF20229"/>
    </source>
</evidence>
<organism evidence="3 4">
    <name type="scientific">Pseudonocardia hierapolitana</name>
    <dbReference type="NCBI Taxonomy" id="1128676"/>
    <lineage>
        <taxon>Bacteria</taxon>
        <taxon>Bacillati</taxon>
        <taxon>Actinomycetota</taxon>
        <taxon>Actinomycetes</taxon>
        <taxon>Pseudonocardiales</taxon>
        <taxon>Pseudonocardiaceae</taxon>
        <taxon>Pseudonocardia</taxon>
    </lineage>
</organism>
<dbReference type="RefSeq" id="WP_246170192.1">
    <property type="nucleotide sequence ID" value="NZ_VIWU01000001.1"/>
</dbReference>